<protein>
    <submittedName>
        <fullName evidence="1">Uncharacterized protein</fullName>
    </submittedName>
</protein>
<name>A0ABY9LIE2_9STRE</name>
<dbReference type="RefSeq" id="WP_306675796.1">
    <property type="nucleotide sequence ID" value="NZ_CP110509.1"/>
</dbReference>
<accession>A0ABY9LIE2</accession>
<reference evidence="2" key="1">
    <citation type="submission" date="2022-10" db="EMBL/GenBank/DDBJ databases">
        <title>Streptococcus didelphis as causative of fatal infections in opossums (Didelphis albiventris).</title>
        <authorList>
            <person name="Breyer G.M."/>
            <person name="Da Silva M.E.R.J."/>
            <person name="Siqueira F.M."/>
        </authorList>
    </citation>
    <scope>NUCLEOTIDE SEQUENCE [LARGE SCALE GENOMIC DNA]</scope>
    <source>
        <strain evidence="2">LBVP101/21</strain>
    </source>
</reference>
<proteinExistence type="predicted"/>
<evidence type="ECO:0000313" key="2">
    <source>
        <dbReference type="Proteomes" id="UP001238096"/>
    </source>
</evidence>
<dbReference type="EMBL" id="CP110509">
    <property type="protein sequence ID" value="WMB27930.1"/>
    <property type="molecule type" value="Genomic_DNA"/>
</dbReference>
<keyword evidence="2" id="KW-1185">Reference proteome</keyword>
<sequence>MVIIPNDFSKKVLDVNNSSADPSVVSYKVNTAGNLELEKEASKKGKDIVAGLNSQLVDMYMASILSNLYTAQQNVQSMVDVQSGNISNFQKVY</sequence>
<dbReference type="Proteomes" id="UP001238096">
    <property type="component" value="Chromosome"/>
</dbReference>
<organism evidence="1 2">
    <name type="scientific">Streptococcus didelphis</name>
    <dbReference type="NCBI Taxonomy" id="102886"/>
    <lineage>
        <taxon>Bacteria</taxon>
        <taxon>Bacillati</taxon>
        <taxon>Bacillota</taxon>
        <taxon>Bacilli</taxon>
        <taxon>Lactobacillales</taxon>
        <taxon>Streptococcaceae</taxon>
        <taxon>Streptococcus</taxon>
    </lineage>
</organism>
<evidence type="ECO:0000313" key="1">
    <source>
        <dbReference type="EMBL" id="WMB27930.1"/>
    </source>
</evidence>
<gene>
    <name evidence="1" type="ORF">N1496_07895</name>
</gene>